<protein>
    <recommendedName>
        <fullName evidence="3">F-box domain-containing protein</fullName>
    </recommendedName>
</protein>
<organism evidence="1 2">
    <name type="scientific">Botryosphaeria dothidea</name>
    <dbReference type="NCBI Taxonomy" id="55169"/>
    <lineage>
        <taxon>Eukaryota</taxon>
        <taxon>Fungi</taxon>
        <taxon>Dikarya</taxon>
        <taxon>Ascomycota</taxon>
        <taxon>Pezizomycotina</taxon>
        <taxon>Dothideomycetes</taxon>
        <taxon>Dothideomycetes incertae sedis</taxon>
        <taxon>Botryosphaeriales</taxon>
        <taxon>Botryosphaeriaceae</taxon>
        <taxon>Botryosphaeria</taxon>
    </lineage>
</organism>
<reference evidence="1" key="1">
    <citation type="submission" date="2020-04" db="EMBL/GenBank/DDBJ databases">
        <title>Genome Assembly and Annotation of Botryosphaeria dothidea sdau 11-99, a Latent Pathogen of Apple Fruit Ring Rot in China.</title>
        <authorList>
            <person name="Yu C."/>
            <person name="Diao Y."/>
            <person name="Lu Q."/>
            <person name="Zhao J."/>
            <person name="Cui S."/>
            <person name="Peng C."/>
            <person name="He B."/>
            <person name="Liu H."/>
        </authorList>
    </citation>
    <scope>NUCLEOTIDE SEQUENCE [LARGE SCALE GENOMIC DNA]</scope>
    <source>
        <strain evidence="1">Sdau11-99</strain>
    </source>
</reference>
<evidence type="ECO:0008006" key="3">
    <source>
        <dbReference type="Google" id="ProtNLM"/>
    </source>
</evidence>
<evidence type="ECO:0000313" key="2">
    <source>
        <dbReference type="Proteomes" id="UP000572817"/>
    </source>
</evidence>
<dbReference type="EMBL" id="WWBZ02000002">
    <property type="protein sequence ID" value="KAF4312548.1"/>
    <property type="molecule type" value="Genomic_DNA"/>
</dbReference>
<accession>A0A8H4J5Q6</accession>
<gene>
    <name evidence="1" type="ORF">GTA08_BOTSDO11580</name>
</gene>
<comment type="caution">
    <text evidence="1">The sequence shown here is derived from an EMBL/GenBank/DDBJ whole genome shotgun (WGS) entry which is preliminary data.</text>
</comment>
<dbReference type="Proteomes" id="UP000572817">
    <property type="component" value="Unassembled WGS sequence"/>
</dbReference>
<dbReference type="OrthoDB" id="5422579at2759"/>
<name>A0A8H4J5Q6_9PEZI</name>
<proteinExistence type="predicted"/>
<evidence type="ECO:0000313" key="1">
    <source>
        <dbReference type="EMBL" id="KAF4312548.1"/>
    </source>
</evidence>
<sequence>MSLPPILHLPVELLSQITACLPNSSIKSLRLTCRFLSNACPFRLSRVFLSPHPTNISVFLEIAAHPTLRTRIKEIIWDDALLLPYISANHYANEYAFDHASCPDPLRSDDPAFAARRASLWGSATTPPMNAMTALNVYRTSYLAPQAAIVATDADVAALRTGLRAFLNLSRVAVTADAWGPCWLAPKHETPLFRAMPQGFWMPLPRAWHGDVVERHRRNASVGMAVAGDQWDWEMHLARPWDQERTCFRGYRVLVGELLALHAEKPSHAVREFVVDVGRACNGLHHALFAAPHESAGDFLVGVRLFASVPLTRLDLAINAYCAQAMYHGAVPSPWHCFGPDLRRALEGLGGALRHFALASTFVSAQDRDASYLTEEPPAVLDEWLPIERWPHLESLGLARLVVDTDALVRLLGALPAGSIRKVELDTLAPSTSMWDLMWQLRREVVRADGGGWTEEHPRVVVMEEMPQPTSFPGIPRRLSALVDEEVNDFLYQDSAEEDAGKGVPCPFDADRRPVGISDGVWYVVDAYDPDWRVPDRI</sequence>
<keyword evidence="2" id="KW-1185">Reference proteome</keyword>
<dbReference type="AlphaFoldDB" id="A0A8H4J5Q6"/>